<dbReference type="Gene3D" id="2.40.160.60">
    <property type="entry name" value="Outer membrane protein transport protein (OMPP1/FadL/TodX)"/>
    <property type="match status" value="1"/>
</dbReference>
<dbReference type="PANTHER" id="PTHR35093">
    <property type="entry name" value="OUTER MEMBRANE PROTEIN NMB0088-RELATED"/>
    <property type="match status" value="1"/>
</dbReference>
<evidence type="ECO:0000256" key="3">
    <source>
        <dbReference type="ARBA" id="ARBA00022452"/>
    </source>
</evidence>
<keyword evidence="6" id="KW-0472">Membrane</keyword>
<gene>
    <name evidence="9" type="ORF">SAMN04488047_104193</name>
</gene>
<dbReference type="Pfam" id="PF03349">
    <property type="entry name" value="Toluene_X"/>
    <property type="match status" value="1"/>
</dbReference>
<keyword evidence="7" id="KW-0998">Cell outer membrane</keyword>
<dbReference type="PANTHER" id="PTHR35093:SF8">
    <property type="entry name" value="OUTER MEMBRANE PROTEIN NMB0088-RELATED"/>
    <property type="match status" value="1"/>
</dbReference>
<dbReference type="InterPro" id="IPR005017">
    <property type="entry name" value="OMPP1/FadL/TodX"/>
</dbReference>
<name>A0A1I5P1H9_9RHOB</name>
<proteinExistence type="inferred from homology"/>
<dbReference type="AlphaFoldDB" id="A0A1I5P1H9"/>
<reference evidence="9 10" key="1">
    <citation type="submission" date="2016-10" db="EMBL/GenBank/DDBJ databases">
        <authorList>
            <person name="de Groot N.N."/>
        </authorList>
    </citation>
    <scope>NUCLEOTIDE SEQUENCE [LARGE SCALE GENOMIC DNA]</scope>
    <source>
        <strain evidence="9 10">DSM 19547</strain>
    </source>
</reference>
<feature type="signal peptide" evidence="8">
    <location>
        <begin position="1"/>
        <end position="20"/>
    </location>
</feature>
<dbReference type="OrthoDB" id="6679728at2"/>
<comment type="similarity">
    <text evidence="2">Belongs to the OmpP1/FadL family.</text>
</comment>
<evidence type="ECO:0000256" key="7">
    <source>
        <dbReference type="ARBA" id="ARBA00023237"/>
    </source>
</evidence>
<evidence type="ECO:0000313" key="9">
    <source>
        <dbReference type="EMBL" id="SFP27958.1"/>
    </source>
</evidence>
<evidence type="ECO:0000256" key="4">
    <source>
        <dbReference type="ARBA" id="ARBA00022692"/>
    </source>
</evidence>
<evidence type="ECO:0000256" key="1">
    <source>
        <dbReference type="ARBA" id="ARBA00004571"/>
    </source>
</evidence>
<dbReference type="STRING" id="441119.SAMN04488047_104193"/>
<protein>
    <submittedName>
        <fullName evidence="9">Long-chain fatty acid transport protein</fullName>
    </submittedName>
</protein>
<accession>A0A1I5P1H9</accession>
<dbReference type="SUPFAM" id="SSF56935">
    <property type="entry name" value="Porins"/>
    <property type="match status" value="1"/>
</dbReference>
<dbReference type="Proteomes" id="UP000199356">
    <property type="component" value="Unassembled WGS sequence"/>
</dbReference>
<keyword evidence="3" id="KW-1134">Transmembrane beta strand</keyword>
<comment type="subcellular location">
    <subcellularLocation>
        <location evidence="1">Cell outer membrane</location>
        <topology evidence="1">Multi-pass membrane protein</topology>
    </subcellularLocation>
</comment>
<evidence type="ECO:0000256" key="8">
    <source>
        <dbReference type="SAM" id="SignalP"/>
    </source>
</evidence>
<dbReference type="GO" id="GO:0009279">
    <property type="term" value="C:cell outer membrane"/>
    <property type="evidence" value="ECO:0007669"/>
    <property type="project" value="UniProtKB-SubCell"/>
</dbReference>
<keyword evidence="5 8" id="KW-0732">Signal</keyword>
<evidence type="ECO:0000256" key="6">
    <source>
        <dbReference type="ARBA" id="ARBA00023136"/>
    </source>
</evidence>
<organism evidence="9 10">
    <name type="scientific">Tranquillimonas alkanivorans</name>
    <dbReference type="NCBI Taxonomy" id="441119"/>
    <lineage>
        <taxon>Bacteria</taxon>
        <taxon>Pseudomonadati</taxon>
        <taxon>Pseudomonadota</taxon>
        <taxon>Alphaproteobacteria</taxon>
        <taxon>Rhodobacterales</taxon>
        <taxon>Roseobacteraceae</taxon>
        <taxon>Tranquillimonas</taxon>
    </lineage>
</organism>
<sequence>MRTTATAVAALALGAGAAAAGGVERSVQSSAILFEESNYASLSFGYASPDISGAVNTALLPPGASIGSGDMAEDYSTFSLGVKTQVNDRVSLALILDQPIGADVDYPDGDGLPFPNGPNYPYAGSTAEIDSTAVTALAKYALPSNFSVYGGLRIQQAEGRVSLPNVGAYTMETSSETDLGYVVGVAYEKPEIALRVALTYNSEITHDFSADEAFAGNAAPGSPTEFSTTVPQSVNLDFQTGIAEDTLLFGSVRWVDWDEFEIAPSIFEATTTVPLVAYDDDTITYTLGLGRRFNENWSGAVTVGYEPDTGGFSSNLGPTDGQTSLGLGLTYETETYEITGGVRYVNIGDAETTSPSTPGTALGQFDDNSAVAFGLRLGYKF</sequence>
<dbReference type="EMBL" id="FOXA01000004">
    <property type="protein sequence ID" value="SFP27958.1"/>
    <property type="molecule type" value="Genomic_DNA"/>
</dbReference>
<keyword evidence="10" id="KW-1185">Reference proteome</keyword>
<keyword evidence="4" id="KW-0812">Transmembrane</keyword>
<evidence type="ECO:0000313" key="10">
    <source>
        <dbReference type="Proteomes" id="UP000199356"/>
    </source>
</evidence>
<dbReference type="RefSeq" id="WP_093419951.1">
    <property type="nucleotide sequence ID" value="NZ_FOXA01000004.1"/>
</dbReference>
<evidence type="ECO:0000256" key="5">
    <source>
        <dbReference type="ARBA" id="ARBA00022729"/>
    </source>
</evidence>
<dbReference type="GO" id="GO:0015483">
    <property type="term" value="F:long-chain fatty acid transporting porin activity"/>
    <property type="evidence" value="ECO:0007669"/>
    <property type="project" value="TreeGrafter"/>
</dbReference>
<feature type="chain" id="PRO_5011716800" evidence="8">
    <location>
        <begin position="21"/>
        <end position="381"/>
    </location>
</feature>
<evidence type="ECO:0000256" key="2">
    <source>
        <dbReference type="ARBA" id="ARBA00008163"/>
    </source>
</evidence>